<dbReference type="AlphaFoldDB" id="S2E3A8"/>
<feature type="non-terminal residue" evidence="1">
    <location>
        <position position="97"/>
    </location>
</feature>
<comment type="caution">
    <text evidence="1">The sequence shown here is derived from an EMBL/GenBank/DDBJ whole genome shotgun (WGS) entry which is preliminary data.</text>
</comment>
<evidence type="ECO:0000313" key="1">
    <source>
        <dbReference type="EMBL" id="EPA05775.1"/>
    </source>
</evidence>
<dbReference type="Proteomes" id="UP000014065">
    <property type="component" value="Unassembled WGS sequence"/>
</dbReference>
<organism evidence="1 2">
    <name type="scientific">Candidatus Nitrosarchaeum limnium BG20</name>
    <dbReference type="NCBI Taxonomy" id="859192"/>
    <lineage>
        <taxon>Archaea</taxon>
        <taxon>Nitrososphaerota</taxon>
        <taxon>Nitrososphaeria</taxon>
        <taxon>Nitrosopumilales</taxon>
        <taxon>Nitrosopumilaceae</taxon>
        <taxon>Nitrosarchaeum</taxon>
    </lineage>
</organism>
<reference evidence="1 2" key="1">
    <citation type="journal article" date="2012" name="J. Bacteriol.">
        <title>Genome Sequence of "Candidatus Nitrosoarchaeum limnia" BG20, a Low-Salinity Ammonia-Oxidizing Archaeon from the San Francisco Bay Estuary.</title>
        <authorList>
            <person name="Mosier A.C."/>
            <person name="Allen E.E."/>
            <person name="Kim M."/>
            <person name="Ferriera S."/>
            <person name="Francis C.A."/>
        </authorList>
    </citation>
    <scope>NUCLEOTIDE SEQUENCE [LARGE SCALE GENOMIC DNA]</scope>
    <source>
        <strain evidence="1 2">BG20</strain>
    </source>
</reference>
<name>S2E3A8_9ARCH</name>
<gene>
    <name evidence="1" type="ORF">BG20_I2057</name>
</gene>
<keyword evidence="2" id="KW-1185">Reference proteome</keyword>
<dbReference type="EMBL" id="AHJG01000149">
    <property type="protein sequence ID" value="EPA05775.1"/>
    <property type="molecule type" value="Genomic_DNA"/>
</dbReference>
<accession>S2E3A8</accession>
<proteinExistence type="predicted"/>
<evidence type="ECO:0000313" key="2">
    <source>
        <dbReference type="Proteomes" id="UP000014065"/>
    </source>
</evidence>
<sequence>MRKVVISVIIAAAVIVGGVLASPLFYKVEVNEPLPVALENLEQGLTLEKFSIMDEQERQVIVDKMPQSVIDMMMEESASLPTIVSEDMDDIMGKDSE</sequence>
<protein>
    <submittedName>
        <fullName evidence="1">Uncharacterized protein</fullName>
    </submittedName>
</protein>